<dbReference type="AlphaFoldDB" id="A0A6J6WLU5"/>
<proteinExistence type="predicted"/>
<sequence length="52" mass="5798">MWSKMSISSTTRKGWLMGNCTTIGPNRRRDEFCAMTVSEIGCEGDNENGPLK</sequence>
<evidence type="ECO:0000313" key="1">
    <source>
        <dbReference type="EMBL" id="CAB4785692.1"/>
    </source>
</evidence>
<protein>
    <submittedName>
        <fullName evidence="1">Unannotated protein</fullName>
    </submittedName>
</protein>
<dbReference type="EMBL" id="CAFAAI010000003">
    <property type="protein sequence ID" value="CAB4785692.1"/>
    <property type="molecule type" value="Genomic_DNA"/>
</dbReference>
<accession>A0A6J6WLU5</accession>
<gene>
    <name evidence="1" type="ORF">UFOPK2992_00058</name>
</gene>
<organism evidence="1">
    <name type="scientific">freshwater metagenome</name>
    <dbReference type="NCBI Taxonomy" id="449393"/>
    <lineage>
        <taxon>unclassified sequences</taxon>
        <taxon>metagenomes</taxon>
        <taxon>ecological metagenomes</taxon>
    </lineage>
</organism>
<name>A0A6J6WLU5_9ZZZZ</name>
<reference evidence="1" key="1">
    <citation type="submission" date="2020-05" db="EMBL/GenBank/DDBJ databases">
        <authorList>
            <person name="Chiriac C."/>
            <person name="Salcher M."/>
            <person name="Ghai R."/>
            <person name="Kavagutti S V."/>
        </authorList>
    </citation>
    <scope>NUCLEOTIDE SEQUENCE</scope>
</reference>